<dbReference type="InterPro" id="IPR052042">
    <property type="entry name" value="Tail_sheath_structural"/>
</dbReference>
<dbReference type="EMBL" id="JBHUGF010000011">
    <property type="protein sequence ID" value="MFD1992506.1"/>
    <property type="molecule type" value="Genomic_DNA"/>
</dbReference>
<protein>
    <submittedName>
        <fullName evidence="5">Phage tail sheath family protein</fullName>
    </submittedName>
</protein>
<accession>A0ABW4UZ66</accession>
<gene>
    <name evidence="5" type="ORF">ACFSGI_21245</name>
</gene>
<dbReference type="Pfam" id="PF17482">
    <property type="entry name" value="Phage_sheath_1C"/>
    <property type="match status" value="1"/>
</dbReference>
<dbReference type="Proteomes" id="UP001597403">
    <property type="component" value="Unassembled WGS sequence"/>
</dbReference>
<dbReference type="PANTHER" id="PTHR35861">
    <property type="match status" value="1"/>
</dbReference>
<feature type="domain" description="Tail sheath protein subtilisin-like" evidence="3">
    <location>
        <begin position="317"/>
        <end position="467"/>
    </location>
</feature>
<reference evidence="6" key="1">
    <citation type="journal article" date="2019" name="Int. J. Syst. Evol. Microbiol.">
        <title>The Global Catalogue of Microorganisms (GCM) 10K type strain sequencing project: providing services to taxonomists for standard genome sequencing and annotation.</title>
        <authorList>
            <consortium name="The Broad Institute Genomics Platform"/>
            <consortium name="The Broad Institute Genome Sequencing Center for Infectious Disease"/>
            <person name="Wu L."/>
            <person name="Ma J."/>
        </authorList>
    </citation>
    <scope>NUCLEOTIDE SEQUENCE [LARGE SCALE GENOMIC DNA]</scope>
    <source>
        <strain evidence="6">CGMCC 1.15067</strain>
    </source>
</reference>
<dbReference type="Pfam" id="PF04984">
    <property type="entry name" value="Phage_sheath_1"/>
    <property type="match status" value="1"/>
</dbReference>
<evidence type="ECO:0000256" key="2">
    <source>
        <dbReference type="SAM" id="MobiDB-lite"/>
    </source>
</evidence>
<comment type="caution">
    <text evidence="5">The sequence shown here is derived from an EMBL/GenBank/DDBJ whole genome shotgun (WGS) entry which is preliminary data.</text>
</comment>
<evidence type="ECO:0000259" key="4">
    <source>
        <dbReference type="Pfam" id="PF17482"/>
    </source>
</evidence>
<evidence type="ECO:0000259" key="3">
    <source>
        <dbReference type="Pfam" id="PF04984"/>
    </source>
</evidence>
<dbReference type="InterPro" id="IPR020287">
    <property type="entry name" value="Tail_sheath_C"/>
</dbReference>
<sequence length="580" mass="63235">MPEYLSPGVYVEEFDSGPVPMAGVSTSTAGFLGVAERGAVEGLPVLITGIADFQRSYGGYLSENAFGQYRYLAYAVEHFFGNGGSRCYVMRVAPETAKTAANIKAEDLEKATGLVIHARNPGQWGNRIVITFIPASKAKTQITEDLGEGKYLVKSTSGFRAGDVVSFVEGENITYNRVRSALDNLIELEEPLTGDVVDPELVPTKVLSTREFDVEVRYGLEAERFENASLNATAPNFIGIVASRSSLISVQWIEPEADKAAKVVSPFEVVSGETEDKGSANLALSGGSDGSSDDLGAGDFMGKDLGPGKRTGIQSFIDNDEVSIMAVPGVTDPNVQLALVAHCENATNRFAILDAPKETTKVPDVLEHRNYFDSSYAALYSPWLLVYDAFEKRSVAIPPSGSMAGIYARSDNTRGVHKAPANEVVRGVTGLYCQYNMGEQDILNPKGVNLIRQFTGQGIRVWGARTCSSNGLWKYINVRRLFIFVEESIRRNTNWVVFEPNDEPLWSRVQRTIDSFLTTVWRDGALMGATPAEAFYVQIGRSTMTQDDIDNGRLICIIGIAAVKPAEFVIFRVTQKTATE</sequence>
<comment type="similarity">
    <text evidence="1">Belongs to the myoviridae tail sheath protein family.</text>
</comment>
<evidence type="ECO:0000313" key="6">
    <source>
        <dbReference type="Proteomes" id="UP001597403"/>
    </source>
</evidence>
<dbReference type="Gene3D" id="3.40.50.11780">
    <property type="match status" value="2"/>
</dbReference>
<evidence type="ECO:0000256" key="1">
    <source>
        <dbReference type="ARBA" id="ARBA00008005"/>
    </source>
</evidence>
<dbReference type="RefSeq" id="WP_204826196.1">
    <property type="nucleotide sequence ID" value="NZ_JBHUGF010000011.1"/>
</dbReference>
<organism evidence="5 6">
    <name type="scientific">Paenibacillus nicotianae</name>
    <dbReference type="NCBI Taxonomy" id="1526551"/>
    <lineage>
        <taxon>Bacteria</taxon>
        <taxon>Bacillati</taxon>
        <taxon>Bacillota</taxon>
        <taxon>Bacilli</taxon>
        <taxon>Bacillales</taxon>
        <taxon>Paenibacillaceae</taxon>
        <taxon>Paenibacillus</taxon>
    </lineage>
</organism>
<evidence type="ECO:0000313" key="5">
    <source>
        <dbReference type="EMBL" id="MFD1992506.1"/>
    </source>
</evidence>
<feature type="region of interest" description="Disordered" evidence="2">
    <location>
        <begin position="278"/>
        <end position="299"/>
    </location>
</feature>
<feature type="domain" description="Tail sheath protein C-terminal" evidence="4">
    <location>
        <begin position="469"/>
        <end position="575"/>
    </location>
</feature>
<keyword evidence="6" id="KW-1185">Reference proteome</keyword>
<dbReference type="InterPro" id="IPR035089">
    <property type="entry name" value="Phage_sheath_subtilisin"/>
</dbReference>
<name>A0ABW4UZ66_9BACL</name>
<dbReference type="PANTHER" id="PTHR35861:SF1">
    <property type="entry name" value="PHAGE TAIL SHEATH PROTEIN"/>
    <property type="match status" value="1"/>
</dbReference>
<proteinExistence type="inferred from homology"/>